<reference evidence="2 3" key="1">
    <citation type="submission" date="2019-03" db="EMBL/GenBank/DDBJ databases">
        <title>Genomics of glacier-inhabiting Cryobacterium strains.</title>
        <authorList>
            <person name="Liu Q."/>
            <person name="Xin Y.-H."/>
        </authorList>
    </citation>
    <scope>NUCLEOTIDE SEQUENCE [LARGE SCALE GENOMIC DNA]</scope>
    <source>
        <strain evidence="2 3">MDT1-3</strain>
    </source>
</reference>
<evidence type="ECO:0000313" key="3">
    <source>
        <dbReference type="Proteomes" id="UP000298412"/>
    </source>
</evidence>
<name>A0A4R8WT84_9MICO</name>
<proteinExistence type="predicted"/>
<evidence type="ECO:0000256" key="1">
    <source>
        <dbReference type="SAM" id="MobiDB-lite"/>
    </source>
</evidence>
<feature type="region of interest" description="Disordered" evidence="1">
    <location>
        <begin position="1"/>
        <end position="42"/>
    </location>
</feature>
<dbReference type="EMBL" id="SOFP01000045">
    <property type="protein sequence ID" value="TFC15683.1"/>
    <property type="molecule type" value="Genomic_DNA"/>
</dbReference>
<dbReference type="RefSeq" id="WP_134566870.1">
    <property type="nucleotide sequence ID" value="NZ_SOFP01000045.1"/>
</dbReference>
<gene>
    <name evidence="2" type="ORF">E3O19_08295</name>
</gene>
<feature type="compositionally biased region" description="Basic and acidic residues" evidence="1">
    <location>
        <begin position="11"/>
        <end position="25"/>
    </location>
</feature>
<dbReference type="Proteomes" id="UP000298412">
    <property type="component" value="Unassembled WGS sequence"/>
</dbReference>
<comment type="caution">
    <text evidence="2">The sequence shown here is derived from an EMBL/GenBank/DDBJ whole genome shotgun (WGS) entry which is preliminary data.</text>
</comment>
<organism evidence="2 3">
    <name type="scientific">Cryobacterium algoritolerans</name>
    <dbReference type="NCBI Taxonomy" id="1259184"/>
    <lineage>
        <taxon>Bacteria</taxon>
        <taxon>Bacillati</taxon>
        <taxon>Actinomycetota</taxon>
        <taxon>Actinomycetes</taxon>
        <taxon>Micrococcales</taxon>
        <taxon>Microbacteriaceae</taxon>
        <taxon>Cryobacterium</taxon>
    </lineage>
</organism>
<sequence length="83" mass="9366">MSGTTHAHQHAAPEPHPHDRPDEAPRTLAPQHPKQPELRHNDSPWYLPVAAKFLLSALFAARWTGAALWISQPWISQPWIAQP</sequence>
<dbReference type="AlphaFoldDB" id="A0A4R8WT84"/>
<keyword evidence="3" id="KW-1185">Reference proteome</keyword>
<accession>A0A4R8WT84</accession>
<protein>
    <submittedName>
        <fullName evidence="2">Uncharacterized protein</fullName>
    </submittedName>
</protein>
<evidence type="ECO:0000313" key="2">
    <source>
        <dbReference type="EMBL" id="TFC15683.1"/>
    </source>
</evidence>